<evidence type="ECO:0000256" key="2">
    <source>
        <dbReference type="ARBA" id="ARBA00022989"/>
    </source>
</evidence>
<evidence type="ECO:0000259" key="5">
    <source>
        <dbReference type="PROSITE" id="PS50929"/>
    </source>
</evidence>
<dbReference type="AlphaFoldDB" id="A0A0G4ND32"/>
<name>A0A0G4ND32_VERLO</name>
<dbReference type="PANTHER" id="PTHR37992:SF1">
    <property type="entry name" value="DUF1774-DOMAIN-CONTAINING PROTEIN"/>
    <property type="match status" value="1"/>
</dbReference>
<feature type="transmembrane region" description="Helical" evidence="4">
    <location>
        <begin position="413"/>
        <end position="433"/>
    </location>
</feature>
<dbReference type="InterPro" id="IPR036640">
    <property type="entry name" value="ABC1_TM_sf"/>
</dbReference>
<feature type="transmembrane region" description="Helical" evidence="4">
    <location>
        <begin position="21"/>
        <end position="44"/>
    </location>
</feature>
<dbReference type="GO" id="GO:0016020">
    <property type="term" value="C:membrane"/>
    <property type="evidence" value="ECO:0007669"/>
    <property type="project" value="InterPro"/>
</dbReference>
<dbReference type="Gene3D" id="1.20.1560.10">
    <property type="entry name" value="ABC transporter type 1, transmembrane domain"/>
    <property type="match status" value="1"/>
</dbReference>
<keyword evidence="3 4" id="KW-0472">Membrane</keyword>
<dbReference type="GO" id="GO:0005524">
    <property type="term" value="F:ATP binding"/>
    <property type="evidence" value="ECO:0007669"/>
    <property type="project" value="InterPro"/>
</dbReference>
<dbReference type="CDD" id="cd18596">
    <property type="entry name" value="ABC_6TM_VMR1_D1_like"/>
    <property type="match status" value="1"/>
</dbReference>
<feature type="transmembrane region" description="Helical" evidence="4">
    <location>
        <begin position="534"/>
        <end position="555"/>
    </location>
</feature>
<dbReference type="PROSITE" id="PS50929">
    <property type="entry name" value="ABC_TM1F"/>
    <property type="match status" value="1"/>
</dbReference>
<reference evidence="7" key="1">
    <citation type="submission" date="2015-05" db="EMBL/GenBank/DDBJ databases">
        <authorList>
            <person name="Fogelqvist Johan"/>
        </authorList>
    </citation>
    <scope>NUCLEOTIDE SEQUENCE [LARGE SCALE GENOMIC DNA]</scope>
</reference>
<feature type="transmembrane region" description="Helical" evidence="4">
    <location>
        <begin position="64"/>
        <end position="91"/>
    </location>
</feature>
<dbReference type="EMBL" id="CVQI01033939">
    <property type="protein sequence ID" value="CRK44220.1"/>
    <property type="molecule type" value="Genomic_DNA"/>
</dbReference>
<feature type="transmembrane region" description="Helical" evidence="4">
    <location>
        <begin position="228"/>
        <end position="248"/>
    </location>
</feature>
<keyword evidence="2 4" id="KW-1133">Transmembrane helix</keyword>
<evidence type="ECO:0000256" key="1">
    <source>
        <dbReference type="ARBA" id="ARBA00022692"/>
    </source>
</evidence>
<dbReference type="InterPro" id="IPR011527">
    <property type="entry name" value="ABC1_TM_dom"/>
</dbReference>
<evidence type="ECO:0000313" key="6">
    <source>
        <dbReference type="EMBL" id="CRK44220.1"/>
    </source>
</evidence>
<dbReference type="GO" id="GO:0140359">
    <property type="term" value="F:ABC-type transporter activity"/>
    <property type="evidence" value="ECO:0007669"/>
    <property type="project" value="InterPro"/>
</dbReference>
<feature type="transmembrane region" description="Helical" evidence="4">
    <location>
        <begin position="372"/>
        <end position="393"/>
    </location>
</feature>
<dbReference type="SUPFAM" id="SSF90123">
    <property type="entry name" value="ABC transporter transmembrane region"/>
    <property type="match status" value="1"/>
</dbReference>
<feature type="transmembrane region" description="Helical" evidence="4">
    <location>
        <begin position="611"/>
        <end position="634"/>
    </location>
</feature>
<keyword evidence="1 4" id="KW-0812">Transmembrane</keyword>
<protein>
    <recommendedName>
        <fullName evidence="5">ABC transmembrane type-1 domain-containing protein</fullName>
    </recommendedName>
</protein>
<evidence type="ECO:0000313" key="7">
    <source>
        <dbReference type="Proteomes" id="UP000045706"/>
    </source>
</evidence>
<feature type="transmembrane region" description="Helical" evidence="4">
    <location>
        <begin position="157"/>
        <end position="177"/>
    </location>
</feature>
<organism evidence="6 7">
    <name type="scientific">Verticillium longisporum</name>
    <name type="common">Verticillium dahliae var. longisporum</name>
    <dbReference type="NCBI Taxonomy" id="100787"/>
    <lineage>
        <taxon>Eukaryota</taxon>
        <taxon>Fungi</taxon>
        <taxon>Dikarya</taxon>
        <taxon>Ascomycota</taxon>
        <taxon>Pezizomycotina</taxon>
        <taxon>Sordariomycetes</taxon>
        <taxon>Hypocreomycetidae</taxon>
        <taxon>Glomerellales</taxon>
        <taxon>Plectosphaerellaceae</taxon>
        <taxon>Verticillium</taxon>
    </lineage>
</organism>
<dbReference type="Pfam" id="PF00664">
    <property type="entry name" value="ABC_membrane"/>
    <property type="match status" value="1"/>
</dbReference>
<dbReference type="Proteomes" id="UP000045706">
    <property type="component" value="Unassembled WGS sequence"/>
</dbReference>
<accession>A0A0G4ND32</accession>
<dbReference type="PANTHER" id="PTHR37992">
    <property type="entry name" value="EXPRESSED PROTEIN"/>
    <property type="match status" value="1"/>
</dbReference>
<feature type="transmembrane region" description="Helical" evidence="4">
    <location>
        <begin position="130"/>
        <end position="150"/>
    </location>
</feature>
<evidence type="ECO:0000256" key="3">
    <source>
        <dbReference type="ARBA" id="ARBA00023136"/>
    </source>
</evidence>
<sequence length="792" mass="88516">MDRVHALNPFAKKETHSARSITTYKVLTILSWLLSVIVSFYYVLYAPHDGFTIRKSIWDQNRLYPTAFTLNSLITSIYWIVLFILQIGYVAHLFSKNTDNVQAAASVGSHFIFNNLLHFAFVMLFVRSHFAWAEVILIINFINLSSLYFRHNTHPRFIHAPAVAGPLAWTFVAVYWNGAIMVHHPDSLVAPEGQTNALNAVCAAYALIFALSRLINDMEWRHIALHQTNFVLTATLILVAASAILPCIEAREPATIAFPLKGAVISLALSVFISLITPREWVPPSLKHALPKGAVETDPAPEEVCSWADYFLTYDWLTPLIWTGARRPVTIDDLPKLAWYDDPLLLLSKIKAARAKSKNTLWTVLRLLKKEALIMASCIATAYLLELVAPFALYQLLSYLADPKGSVIRPWVWLLLMFCGPLSRSVCFQQYVFTSTRLIVRVKSSMTQELYHRAIASKDVEDDVFAISSKDKKAKPEGKKGQTSSSTGRLANLMAADVDAVFMSRDIIMIMIGVPTGTCASIIGLYKMLGWPSLVGATVLLLASPLSIFIAQLMAKTTRIVRRAQDSRISLVSEYLSSIRAVKYFAWEDAAINRILEARENEQQHMWRVSLLYVGLGQVTQLIPQAALLLIFSLHVAVMKQPLTAATAFTTVYLVKNIRKNITQAGSSSRNVTAAMIALNRLDKYFESTVPVEQYPEGPLAMKQATFRRNKLATFVLRDISVDFVEAGLNVRTIIDYDTVVVMAGGRVVEMGRPKELYARAGVFYDMVYHSGEGEELKEMLRGDGESSEVSS</sequence>
<feature type="transmembrane region" description="Helical" evidence="4">
    <location>
        <begin position="254"/>
        <end position="277"/>
    </location>
</feature>
<gene>
    <name evidence="6" type="ORF">BN1723_000906</name>
</gene>
<feature type="domain" description="ABC transmembrane type-1" evidence="5">
    <location>
        <begin position="373"/>
        <end position="674"/>
    </location>
</feature>
<evidence type="ECO:0000256" key="4">
    <source>
        <dbReference type="SAM" id="Phobius"/>
    </source>
</evidence>
<proteinExistence type="predicted"/>
<dbReference type="InterPro" id="IPR013920">
    <property type="entry name" value="DUF1774_fun"/>
</dbReference>
<feature type="transmembrane region" description="Helical" evidence="4">
    <location>
        <begin position="507"/>
        <end position="528"/>
    </location>
</feature>
<feature type="transmembrane region" description="Helical" evidence="4">
    <location>
        <begin position="197"/>
        <end position="216"/>
    </location>
</feature>
<feature type="transmembrane region" description="Helical" evidence="4">
    <location>
        <begin position="103"/>
        <end position="124"/>
    </location>
</feature>